<feature type="region of interest" description="Disordered" evidence="1">
    <location>
        <begin position="19"/>
        <end position="42"/>
    </location>
</feature>
<evidence type="ECO:0000313" key="3">
    <source>
        <dbReference type="Proteomes" id="UP001275664"/>
    </source>
</evidence>
<name>A0ABU4QW53_9ENTR</name>
<proteinExistence type="predicted"/>
<evidence type="ECO:0000256" key="1">
    <source>
        <dbReference type="SAM" id="MobiDB-lite"/>
    </source>
</evidence>
<gene>
    <name evidence="2" type="primary">hemP</name>
    <name evidence="2" type="ORF">SIK69_15060</name>
</gene>
<accession>A0ABU4QW53</accession>
<evidence type="ECO:0000313" key="2">
    <source>
        <dbReference type="EMBL" id="MDX6041505.1"/>
    </source>
</evidence>
<dbReference type="RefSeq" id="WP_319786448.1">
    <property type="nucleotide sequence ID" value="NZ_JAWXRD010000034.1"/>
</dbReference>
<protein>
    <submittedName>
        <fullName evidence="2">Hemin uptake protein HemP</fullName>
    </submittedName>
</protein>
<organism evidence="2 3">
    <name type="scientific">Scandinavium lactucae</name>
    <dbReference type="NCBI Taxonomy" id="3095028"/>
    <lineage>
        <taxon>Bacteria</taxon>
        <taxon>Pseudomonadati</taxon>
        <taxon>Pseudomonadota</taxon>
        <taxon>Gammaproteobacteria</taxon>
        <taxon>Enterobacterales</taxon>
        <taxon>Enterobacteriaceae</taxon>
        <taxon>Scandinavium</taxon>
    </lineage>
</organism>
<dbReference type="Gene3D" id="2.10.70.10">
    <property type="entry name" value="Complement Module, domain 1"/>
    <property type="match status" value="1"/>
</dbReference>
<comment type="caution">
    <text evidence="2">The sequence shown here is derived from an EMBL/GenBank/DDBJ whole genome shotgun (WGS) entry which is preliminary data.</text>
</comment>
<dbReference type="InterPro" id="IPR019600">
    <property type="entry name" value="Hemin_uptake_protein_HemP"/>
</dbReference>
<reference evidence="2 3" key="1">
    <citation type="submission" date="2023-11" db="EMBL/GenBank/DDBJ databases">
        <title>Scandinavium wanjuensis sp. nov., isolated from lettuce South Korea.</title>
        <authorList>
            <person name="Park J."/>
            <person name="Park S."/>
            <person name="Oh K.K."/>
            <person name="Cho G.S."/>
            <person name="Franz C.M.A.P."/>
        </authorList>
    </citation>
    <scope>NUCLEOTIDE SEQUENCE [LARGE SCALE GENOMIC DNA]</scope>
    <source>
        <strain evidence="2 3">V105_6</strain>
    </source>
</reference>
<sequence length="72" mass="7894">MIIIVTLIAIFNIMTSLDTTTAPGKASPTPQPTDRRVSSQSLLGKEGRVIIEHDGHQYLLRQTHAGKLILTK</sequence>
<dbReference type="EMBL" id="JAWXRD010000034">
    <property type="protein sequence ID" value="MDX6041505.1"/>
    <property type="molecule type" value="Genomic_DNA"/>
</dbReference>
<dbReference type="Pfam" id="PF10636">
    <property type="entry name" value="hemP"/>
    <property type="match status" value="1"/>
</dbReference>
<keyword evidence="3" id="KW-1185">Reference proteome</keyword>
<dbReference type="NCBIfam" id="NF007559">
    <property type="entry name" value="PRK10183.1"/>
    <property type="match status" value="1"/>
</dbReference>
<dbReference type="Proteomes" id="UP001275664">
    <property type="component" value="Unassembled WGS sequence"/>
</dbReference>